<protein>
    <submittedName>
        <fullName evidence="1">Uncharacterized protein</fullName>
    </submittedName>
</protein>
<organism evidence="1 2">
    <name type="scientific">Winogradskyella thalassocola</name>
    <dbReference type="NCBI Taxonomy" id="262004"/>
    <lineage>
        <taxon>Bacteria</taxon>
        <taxon>Pseudomonadati</taxon>
        <taxon>Bacteroidota</taxon>
        <taxon>Flavobacteriia</taxon>
        <taxon>Flavobacteriales</taxon>
        <taxon>Flavobacteriaceae</taxon>
        <taxon>Winogradskyella</taxon>
    </lineage>
</organism>
<dbReference type="STRING" id="262004.SAMN04489796_1011169"/>
<evidence type="ECO:0000313" key="1">
    <source>
        <dbReference type="EMBL" id="SDH01405.1"/>
    </source>
</evidence>
<gene>
    <name evidence="1" type="ORF">SAMN04489796_1011169</name>
</gene>
<dbReference type="Gene3D" id="3.30.870.10">
    <property type="entry name" value="Endonuclease Chain A"/>
    <property type="match status" value="1"/>
</dbReference>
<evidence type="ECO:0000313" key="2">
    <source>
        <dbReference type="Proteomes" id="UP000199492"/>
    </source>
</evidence>
<dbReference type="EMBL" id="FNCZ01000001">
    <property type="protein sequence ID" value="SDH01405.1"/>
    <property type="molecule type" value="Genomic_DNA"/>
</dbReference>
<dbReference type="RefSeq" id="WP_092466610.1">
    <property type="nucleotide sequence ID" value="NZ_FNCZ01000001.1"/>
</dbReference>
<proteinExistence type="predicted"/>
<accession>A0A1G7YYK4</accession>
<dbReference type="SUPFAM" id="SSF56024">
    <property type="entry name" value="Phospholipase D/nuclease"/>
    <property type="match status" value="1"/>
</dbReference>
<sequence>MINEVKFFRTIKTIEDAKFYIYIVYCIYENEITRDGVTKPLITKVKEDVEVHFVNDDFGNHHLRIRVLYFNLM</sequence>
<dbReference type="AlphaFoldDB" id="A0A1G7YYK4"/>
<reference evidence="2" key="1">
    <citation type="submission" date="2016-10" db="EMBL/GenBank/DDBJ databases">
        <authorList>
            <person name="Varghese N."/>
            <person name="Submissions S."/>
        </authorList>
    </citation>
    <scope>NUCLEOTIDE SEQUENCE [LARGE SCALE GENOMIC DNA]</scope>
    <source>
        <strain evidence="2">DSM 15363</strain>
    </source>
</reference>
<dbReference type="Proteomes" id="UP000199492">
    <property type="component" value="Unassembled WGS sequence"/>
</dbReference>
<keyword evidence="2" id="KW-1185">Reference proteome</keyword>
<name>A0A1G7YYK4_9FLAO</name>